<comment type="caution">
    <text evidence="1">The sequence shown here is derived from an EMBL/GenBank/DDBJ whole genome shotgun (WGS) entry which is preliminary data.</text>
</comment>
<organism evidence="1 2">
    <name type="scientific">Pontibacter toksunensis</name>
    <dbReference type="NCBI Taxonomy" id="1332631"/>
    <lineage>
        <taxon>Bacteria</taxon>
        <taxon>Pseudomonadati</taxon>
        <taxon>Bacteroidota</taxon>
        <taxon>Cytophagia</taxon>
        <taxon>Cytophagales</taxon>
        <taxon>Hymenobacteraceae</taxon>
        <taxon>Pontibacter</taxon>
    </lineage>
</organism>
<evidence type="ECO:0000313" key="1">
    <source>
        <dbReference type="EMBL" id="MFD3002745.1"/>
    </source>
</evidence>
<sequence>MCYYYTVKEYATIKKLDLSVHDEAAAIASATMLSNKRGIPINKVYCGKSEGNISCYASRILREAVRPAGKKVNAPFDAALAGAFVSEI</sequence>
<keyword evidence="2" id="KW-1185">Reference proteome</keyword>
<reference evidence="2" key="1">
    <citation type="journal article" date="2019" name="Int. J. Syst. Evol. Microbiol.">
        <title>The Global Catalogue of Microorganisms (GCM) 10K type strain sequencing project: providing services to taxonomists for standard genome sequencing and annotation.</title>
        <authorList>
            <consortium name="The Broad Institute Genomics Platform"/>
            <consortium name="The Broad Institute Genome Sequencing Center for Infectious Disease"/>
            <person name="Wu L."/>
            <person name="Ma J."/>
        </authorList>
    </citation>
    <scope>NUCLEOTIDE SEQUENCE [LARGE SCALE GENOMIC DNA]</scope>
    <source>
        <strain evidence="2">KCTC 23984</strain>
    </source>
</reference>
<accession>A0ABW6BY66</accession>
<evidence type="ECO:0000313" key="2">
    <source>
        <dbReference type="Proteomes" id="UP001597641"/>
    </source>
</evidence>
<name>A0ABW6BY66_9BACT</name>
<gene>
    <name evidence="1" type="ORF">ACFS7Z_20405</name>
</gene>
<protein>
    <submittedName>
        <fullName evidence="1">Uncharacterized protein</fullName>
    </submittedName>
</protein>
<dbReference type="Proteomes" id="UP001597641">
    <property type="component" value="Unassembled WGS sequence"/>
</dbReference>
<dbReference type="RefSeq" id="WP_377488733.1">
    <property type="nucleotide sequence ID" value="NZ_JBHUOX010000019.1"/>
</dbReference>
<proteinExistence type="predicted"/>
<dbReference type="EMBL" id="JBHUOX010000019">
    <property type="protein sequence ID" value="MFD3002745.1"/>
    <property type="molecule type" value="Genomic_DNA"/>
</dbReference>